<feature type="domain" description="NlpC/P60" evidence="6">
    <location>
        <begin position="46"/>
        <end position="170"/>
    </location>
</feature>
<keyword evidence="2" id="KW-0645">Protease</keyword>
<keyword evidence="5" id="KW-0732">Signal</keyword>
<protein>
    <submittedName>
        <fullName evidence="7">C40 family peptidase</fullName>
    </submittedName>
</protein>
<dbReference type="Gene3D" id="3.90.1720.10">
    <property type="entry name" value="endopeptidase domain like (from Nostoc punctiforme)"/>
    <property type="match status" value="1"/>
</dbReference>
<evidence type="ECO:0000256" key="2">
    <source>
        <dbReference type="ARBA" id="ARBA00022670"/>
    </source>
</evidence>
<evidence type="ECO:0000313" key="7">
    <source>
        <dbReference type="EMBL" id="MDN0073583.1"/>
    </source>
</evidence>
<name>A0ABT7XIM6_9NEIS</name>
<dbReference type="PANTHER" id="PTHR47053">
    <property type="entry name" value="MUREIN DD-ENDOPEPTIDASE MEPH-RELATED"/>
    <property type="match status" value="1"/>
</dbReference>
<evidence type="ECO:0000256" key="3">
    <source>
        <dbReference type="ARBA" id="ARBA00022801"/>
    </source>
</evidence>
<sequence>MNRRHALSALAVLTLAACSSAPPRKTASLKPRTPRRPIELSSLQADGAGSEILIYTMGLLDVDYQFGGNNPEAGLDCSGMVAYIYQNAVGVRLPHNAAAIAGLARPIPDNQLRVGDLVFFNTLGRPFSHMGLYIGENKFVHAPRTNSPIRTDLLSNSYFAARYEGGRTLFA</sequence>
<dbReference type="Pfam" id="PF00877">
    <property type="entry name" value="NLPC_P60"/>
    <property type="match status" value="1"/>
</dbReference>
<organism evidence="7 8">
    <name type="scientific">Crenobacter oryzisoli</name>
    <dbReference type="NCBI Taxonomy" id="3056844"/>
    <lineage>
        <taxon>Bacteria</taxon>
        <taxon>Pseudomonadati</taxon>
        <taxon>Pseudomonadota</taxon>
        <taxon>Betaproteobacteria</taxon>
        <taxon>Neisseriales</taxon>
        <taxon>Neisseriaceae</taxon>
        <taxon>Crenobacter</taxon>
    </lineage>
</organism>
<evidence type="ECO:0000313" key="8">
    <source>
        <dbReference type="Proteomes" id="UP001168540"/>
    </source>
</evidence>
<dbReference type="PANTHER" id="PTHR47053:SF1">
    <property type="entry name" value="MUREIN DD-ENDOPEPTIDASE MEPH-RELATED"/>
    <property type="match status" value="1"/>
</dbReference>
<dbReference type="InterPro" id="IPR000064">
    <property type="entry name" value="NLP_P60_dom"/>
</dbReference>
<feature type="signal peptide" evidence="5">
    <location>
        <begin position="1"/>
        <end position="21"/>
    </location>
</feature>
<evidence type="ECO:0000256" key="4">
    <source>
        <dbReference type="ARBA" id="ARBA00022807"/>
    </source>
</evidence>
<accession>A0ABT7XIM6</accession>
<dbReference type="Proteomes" id="UP001168540">
    <property type="component" value="Unassembled WGS sequence"/>
</dbReference>
<dbReference type="PROSITE" id="PS51935">
    <property type="entry name" value="NLPC_P60"/>
    <property type="match status" value="1"/>
</dbReference>
<dbReference type="PROSITE" id="PS51257">
    <property type="entry name" value="PROKAR_LIPOPROTEIN"/>
    <property type="match status" value="1"/>
</dbReference>
<dbReference type="SUPFAM" id="SSF54001">
    <property type="entry name" value="Cysteine proteinases"/>
    <property type="match status" value="1"/>
</dbReference>
<proteinExistence type="inferred from homology"/>
<comment type="similarity">
    <text evidence="1">Belongs to the peptidase C40 family.</text>
</comment>
<dbReference type="RefSeq" id="WP_289828111.1">
    <property type="nucleotide sequence ID" value="NZ_JAUEDK010000002.1"/>
</dbReference>
<evidence type="ECO:0000259" key="6">
    <source>
        <dbReference type="PROSITE" id="PS51935"/>
    </source>
</evidence>
<gene>
    <name evidence="7" type="ORF">QU481_01575</name>
</gene>
<dbReference type="EMBL" id="JAUEDK010000002">
    <property type="protein sequence ID" value="MDN0073583.1"/>
    <property type="molecule type" value="Genomic_DNA"/>
</dbReference>
<dbReference type="InterPro" id="IPR038765">
    <property type="entry name" value="Papain-like_cys_pep_sf"/>
</dbReference>
<keyword evidence="3" id="KW-0378">Hydrolase</keyword>
<evidence type="ECO:0000256" key="1">
    <source>
        <dbReference type="ARBA" id="ARBA00007074"/>
    </source>
</evidence>
<reference evidence="7" key="1">
    <citation type="submission" date="2023-06" db="EMBL/GenBank/DDBJ databases">
        <authorList>
            <person name="Zhang S."/>
        </authorList>
    </citation>
    <scope>NUCLEOTIDE SEQUENCE</scope>
    <source>
        <strain evidence="7">SG2303</strain>
    </source>
</reference>
<comment type="caution">
    <text evidence="7">The sequence shown here is derived from an EMBL/GenBank/DDBJ whole genome shotgun (WGS) entry which is preliminary data.</text>
</comment>
<dbReference type="InterPro" id="IPR051202">
    <property type="entry name" value="Peptidase_C40"/>
</dbReference>
<feature type="chain" id="PRO_5047138464" evidence="5">
    <location>
        <begin position="22"/>
        <end position="171"/>
    </location>
</feature>
<keyword evidence="4" id="KW-0788">Thiol protease</keyword>
<keyword evidence="8" id="KW-1185">Reference proteome</keyword>
<evidence type="ECO:0000256" key="5">
    <source>
        <dbReference type="SAM" id="SignalP"/>
    </source>
</evidence>